<evidence type="ECO:0000256" key="1">
    <source>
        <dbReference type="ARBA" id="ARBA00004429"/>
    </source>
</evidence>
<feature type="transmembrane region" description="Helical" evidence="13">
    <location>
        <begin position="267"/>
        <end position="284"/>
    </location>
</feature>
<dbReference type="RefSeq" id="WP_130591564.1">
    <property type="nucleotide sequence ID" value="NZ_CP034752.1"/>
</dbReference>
<dbReference type="KEGG" id="prag:EKN56_09540"/>
<dbReference type="NCBIfam" id="NF006927">
    <property type="entry name" value="PRK09412.1"/>
    <property type="match status" value="1"/>
</dbReference>
<accession>A0A411WKE5</accession>
<evidence type="ECO:0000256" key="11">
    <source>
        <dbReference type="ARBA" id="ARBA00034287"/>
    </source>
</evidence>
<comment type="function">
    <text evidence="12">Responsible for the transport of C4-dicarboxylates.</text>
</comment>
<keyword evidence="5 12" id="KW-0997">Cell inner membrane</keyword>
<feature type="transmembrane region" description="Helical" evidence="13">
    <location>
        <begin position="334"/>
        <end position="357"/>
    </location>
</feature>
<sequence length="435" mass="46287">MDLFLVQLAVVLLCIAIGGKIGGIGLGAAGGMGLFVLAFLFHLEPDSPPVSVMLIIISVITCITILQAAGGLDLLVSLAEKMLRTKPNAITFLGPFVCYIFTIMCGTSYIAFSVYPVIAEIATDARVRPERAMSMSVIAANMALVASPISAVVVGMLAKAASLNITLLDILSITVPGTLLGCLAGCLFVYKKGAELSDDEEFTRRQQTGEFDLTTLSAAKIGNPTQAKIGLAIFAVGVLLIVILSSFKAMRPEWHGEVMSVSTTLQILMLTTASLIMIFCRIAPEKLHEGSTFKSGLIGVVGIFGLSWMTGTFFGTYNDLFITNFSHILNEYPMVFGLVLFFLSILIYSPAATIIALMPLGVAMGLPVYTLIALLPAACAVFIIPGGAQIACVAFDRTGTTRLGKYVINHSFLLPGMVSLVMSVVFCMLIAKTFY</sequence>
<dbReference type="Proteomes" id="UP000293154">
    <property type="component" value="Chromosome"/>
</dbReference>
<comment type="catalytic activity">
    <reaction evidence="9">
        <text>L-aspartate(in) + succinate(out) = L-aspartate(out) + succinate(in)</text>
        <dbReference type="Rhea" id="RHEA:29343"/>
        <dbReference type="ChEBI" id="CHEBI:29991"/>
        <dbReference type="ChEBI" id="CHEBI:30031"/>
    </reaction>
    <physiologicalReaction direction="right-to-left" evidence="9">
        <dbReference type="Rhea" id="RHEA:29345"/>
    </physiologicalReaction>
</comment>
<evidence type="ECO:0000256" key="3">
    <source>
        <dbReference type="ARBA" id="ARBA00022448"/>
    </source>
</evidence>
<evidence type="ECO:0000256" key="12">
    <source>
        <dbReference type="PIRNR" id="PIRNR004539"/>
    </source>
</evidence>
<reference evidence="14 15" key="1">
    <citation type="submission" date="2019-03" db="EMBL/GenBank/DDBJ databases">
        <title>Pragia sp. nov. isolated from the gut tract of Carduelis flavirostris.</title>
        <authorList>
            <person name="Ge Y."/>
        </authorList>
    </citation>
    <scope>NUCLEOTIDE SEQUENCE [LARGE SCALE GENOMIC DNA]</scope>
    <source>
        <strain evidence="14 15">CF-458</strain>
    </source>
</reference>
<keyword evidence="6 13" id="KW-0812">Transmembrane</keyword>
<keyword evidence="7 13" id="KW-1133">Transmembrane helix</keyword>
<evidence type="ECO:0000256" key="13">
    <source>
        <dbReference type="SAM" id="Phobius"/>
    </source>
</evidence>
<name>A0A411WKE5_9GAMM</name>
<dbReference type="NCBIfam" id="TIGR00770">
    <property type="entry name" value="Dcu"/>
    <property type="match status" value="1"/>
</dbReference>
<dbReference type="NCBIfam" id="NF009136">
    <property type="entry name" value="PRK12489.1"/>
    <property type="match status" value="1"/>
</dbReference>
<dbReference type="GO" id="GO:0005886">
    <property type="term" value="C:plasma membrane"/>
    <property type="evidence" value="ECO:0007669"/>
    <property type="project" value="UniProtKB-SubCell"/>
</dbReference>
<dbReference type="InterPro" id="IPR004668">
    <property type="entry name" value="Anaer_Dcu_memb_transpt"/>
</dbReference>
<organism evidence="14 15">
    <name type="scientific">Limnobaculum zhutongyuii</name>
    <dbReference type="NCBI Taxonomy" id="2498113"/>
    <lineage>
        <taxon>Bacteria</taxon>
        <taxon>Pseudomonadati</taxon>
        <taxon>Pseudomonadota</taxon>
        <taxon>Gammaproteobacteria</taxon>
        <taxon>Enterobacterales</taxon>
        <taxon>Budviciaceae</taxon>
        <taxon>Limnobaculum</taxon>
    </lineage>
</organism>
<evidence type="ECO:0000256" key="10">
    <source>
        <dbReference type="ARBA" id="ARBA00034284"/>
    </source>
</evidence>
<evidence type="ECO:0000256" key="5">
    <source>
        <dbReference type="ARBA" id="ARBA00022519"/>
    </source>
</evidence>
<protein>
    <recommendedName>
        <fullName evidence="12">C4-dicarboxylate transporter</fullName>
    </recommendedName>
</protein>
<evidence type="ECO:0000256" key="2">
    <source>
        <dbReference type="ARBA" id="ARBA00006413"/>
    </source>
</evidence>
<keyword evidence="8 12" id="KW-0472">Membrane</keyword>
<feature type="transmembrane region" description="Helical" evidence="13">
    <location>
        <begin position="411"/>
        <end position="431"/>
    </location>
</feature>
<dbReference type="EMBL" id="CP034752">
    <property type="protein sequence ID" value="QBH96627.1"/>
    <property type="molecule type" value="Genomic_DNA"/>
</dbReference>
<gene>
    <name evidence="14" type="ORF">EKN56_09540</name>
</gene>
<dbReference type="PANTHER" id="PTHR36106:SF1">
    <property type="entry name" value="ANAEROBIC C4-DICARBOXYLATE TRANSPORTER DCUB"/>
    <property type="match status" value="1"/>
</dbReference>
<feature type="transmembrane region" description="Helical" evidence="13">
    <location>
        <begin position="26"/>
        <end position="43"/>
    </location>
</feature>
<evidence type="ECO:0000256" key="4">
    <source>
        <dbReference type="ARBA" id="ARBA00022475"/>
    </source>
</evidence>
<feature type="transmembrane region" description="Helical" evidence="13">
    <location>
        <begin position="369"/>
        <end position="391"/>
    </location>
</feature>
<evidence type="ECO:0000256" key="9">
    <source>
        <dbReference type="ARBA" id="ARBA00034237"/>
    </source>
</evidence>
<feature type="transmembrane region" description="Helical" evidence="13">
    <location>
        <begin position="138"/>
        <end position="158"/>
    </location>
</feature>
<evidence type="ECO:0000256" key="7">
    <source>
        <dbReference type="ARBA" id="ARBA00022989"/>
    </source>
</evidence>
<comment type="subcellular location">
    <subcellularLocation>
        <location evidence="1 12">Cell inner membrane</location>
        <topology evidence="1 12">Multi-pass membrane protein</topology>
    </subcellularLocation>
</comment>
<evidence type="ECO:0000256" key="8">
    <source>
        <dbReference type="ARBA" id="ARBA00023136"/>
    </source>
</evidence>
<evidence type="ECO:0000313" key="14">
    <source>
        <dbReference type="EMBL" id="QBH96627.1"/>
    </source>
</evidence>
<keyword evidence="4 12" id="KW-1003">Cell membrane</keyword>
<proteinExistence type="inferred from homology"/>
<evidence type="ECO:0000256" key="6">
    <source>
        <dbReference type="ARBA" id="ARBA00022692"/>
    </source>
</evidence>
<feature type="transmembrane region" description="Helical" evidence="13">
    <location>
        <begin position="296"/>
        <end position="314"/>
    </location>
</feature>
<feature type="transmembrane region" description="Helical" evidence="13">
    <location>
        <begin position="229"/>
        <end position="247"/>
    </location>
</feature>
<comment type="similarity">
    <text evidence="2 12">Belongs to the DcuA/DcuB transporter (TC 2.A.13.1) family.</text>
</comment>
<keyword evidence="3 12" id="KW-0813">Transport</keyword>
<dbReference type="PIRSF" id="PIRSF004539">
    <property type="entry name" value="C4-dicrbxl_trns"/>
    <property type="match status" value="1"/>
</dbReference>
<evidence type="ECO:0000313" key="15">
    <source>
        <dbReference type="Proteomes" id="UP000293154"/>
    </source>
</evidence>
<dbReference type="PANTHER" id="PTHR36106">
    <property type="entry name" value="ANAEROBIC C4-DICARBOXYLATE TRANSPORTER DCUB"/>
    <property type="match status" value="1"/>
</dbReference>
<comment type="catalytic activity">
    <reaction evidence="10">
        <text>(S)-malate(in) + succinate(out) = (S)-malate(out) + succinate(in)</text>
        <dbReference type="Rhea" id="RHEA:29327"/>
        <dbReference type="ChEBI" id="CHEBI:15589"/>
        <dbReference type="ChEBI" id="CHEBI:30031"/>
    </reaction>
    <physiologicalReaction direction="right-to-left" evidence="10">
        <dbReference type="Rhea" id="RHEA:29329"/>
    </physiologicalReaction>
</comment>
<dbReference type="GO" id="GO:0015556">
    <property type="term" value="F:C4-dicarboxylate transmembrane transporter activity"/>
    <property type="evidence" value="ECO:0007669"/>
    <property type="project" value="InterPro"/>
</dbReference>
<keyword evidence="15" id="KW-1185">Reference proteome</keyword>
<feature type="transmembrane region" description="Helical" evidence="13">
    <location>
        <begin position="50"/>
        <end position="72"/>
    </location>
</feature>
<dbReference type="AlphaFoldDB" id="A0A411WKE5"/>
<feature type="transmembrane region" description="Helical" evidence="13">
    <location>
        <begin position="170"/>
        <end position="190"/>
    </location>
</feature>
<feature type="transmembrane region" description="Helical" evidence="13">
    <location>
        <begin position="92"/>
        <end position="118"/>
    </location>
</feature>
<comment type="catalytic activity">
    <reaction evidence="11">
        <text>fumarate(in) + succinate(out) = fumarate(out) + succinate(in)</text>
        <dbReference type="Rhea" id="RHEA:29323"/>
        <dbReference type="ChEBI" id="CHEBI:29806"/>
        <dbReference type="ChEBI" id="CHEBI:30031"/>
    </reaction>
    <physiologicalReaction direction="right-to-left" evidence="11">
        <dbReference type="Rhea" id="RHEA:29325"/>
    </physiologicalReaction>
</comment>
<dbReference type="OrthoDB" id="9770910at2"/>
<dbReference type="Pfam" id="PF03605">
    <property type="entry name" value="DcuA_DcuB"/>
    <property type="match status" value="1"/>
</dbReference>